<dbReference type="WBParaSite" id="nRc.2.0.1.t01378-RA">
    <property type="protein sequence ID" value="nRc.2.0.1.t01378-RA"/>
    <property type="gene ID" value="nRc.2.0.1.g01378"/>
</dbReference>
<reference evidence="2" key="1">
    <citation type="submission" date="2022-11" db="UniProtKB">
        <authorList>
            <consortium name="WormBaseParasite"/>
        </authorList>
    </citation>
    <scope>IDENTIFICATION</scope>
</reference>
<proteinExistence type="predicted"/>
<accession>A0A915HIA9</accession>
<keyword evidence="1" id="KW-1185">Reference proteome</keyword>
<organism evidence="1 2">
    <name type="scientific">Romanomermis culicivorax</name>
    <name type="common">Nematode worm</name>
    <dbReference type="NCBI Taxonomy" id="13658"/>
    <lineage>
        <taxon>Eukaryota</taxon>
        <taxon>Metazoa</taxon>
        <taxon>Ecdysozoa</taxon>
        <taxon>Nematoda</taxon>
        <taxon>Enoplea</taxon>
        <taxon>Dorylaimia</taxon>
        <taxon>Mermithida</taxon>
        <taxon>Mermithoidea</taxon>
        <taxon>Mermithidae</taxon>
        <taxon>Romanomermis</taxon>
    </lineage>
</organism>
<evidence type="ECO:0000313" key="2">
    <source>
        <dbReference type="WBParaSite" id="nRc.2.0.1.t01378-RA"/>
    </source>
</evidence>
<dbReference type="Proteomes" id="UP000887565">
    <property type="component" value="Unplaced"/>
</dbReference>
<sequence>MNGTSFLELASIRDLVTMYALRKTAGKSTWIDKPDVKICKENMVMSAAMHQYSPQIQCTNKTTDIELRKLRIDCEENDPDLAYLNKKKGR</sequence>
<dbReference type="AlphaFoldDB" id="A0A915HIA9"/>
<evidence type="ECO:0000313" key="1">
    <source>
        <dbReference type="Proteomes" id="UP000887565"/>
    </source>
</evidence>
<name>A0A915HIA9_ROMCU</name>
<protein>
    <submittedName>
        <fullName evidence="2">Uncharacterized protein</fullName>
    </submittedName>
</protein>